<feature type="transmembrane region" description="Helical" evidence="8">
    <location>
        <begin position="133"/>
        <end position="152"/>
    </location>
</feature>
<dbReference type="Pfam" id="PF00361">
    <property type="entry name" value="Proton_antipo_M"/>
    <property type="match status" value="1"/>
</dbReference>
<accession>A0A1H1LTZ1</accession>
<feature type="transmembrane region" description="Helical" evidence="8">
    <location>
        <begin position="299"/>
        <end position="320"/>
    </location>
</feature>
<evidence type="ECO:0000259" key="9">
    <source>
        <dbReference type="Pfam" id="PF00361"/>
    </source>
</evidence>
<dbReference type="PANTHER" id="PTHR42703">
    <property type="entry name" value="NADH DEHYDROGENASE"/>
    <property type="match status" value="1"/>
</dbReference>
<keyword evidence="4 7" id="KW-0812">Transmembrane</keyword>
<dbReference type="STRING" id="642780.SAMN04488570_0359"/>
<evidence type="ECO:0000256" key="1">
    <source>
        <dbReference type="ARBA" id="ARBA00004651"/>
    </source>
</evidence>
<dbReference type="InterPro" id="IPR050586">
    <property type="entry name" value="CPA3_Na-H_Antiporter_D"/>
</dbReference>
<dbReference type="AlphaFoldDB" id="A0A1H1LTZ1"/>
<evidence type="ECO:0000256" key="7">
    <source>
        <dbReference type="RuleBase" id="RU000320"/>
    </source>
</evidence>
<feature type="transmembrane region" description="Helical" evidence="8">
    <location>
        <begin position="359"/>
        <end position="383"/>
    </location>
</feature>
<dbReference type="EMBL" id="LT629757">
    <property type="protein sequence ID" value="SDR77953.1"/>
    <property type="molecule type" value="Genomic_DNA"/>
</dbReference>
<protein>
    <submittedName>
        <fullName evidence="10">Multisubunit sodium/proton antiporter, MrpD subunit</fullName>
    </submittedName>
</protein>
<proteinExistence type="inferred from homology"/>
<evidence type="ECO:0000256" key="8">
    <source>
        <dbReference type="SAM" id="Phobius"/>
    </source>
</evidence>
<feature type="transmembrane region" description="Helical" evidence="8">
    <location>
        <begin position="403"/>
        <end position="426"/>
    </location>
</feature>
<dbReference type="GO" id="GO:0005886">
    <property type="term" value="C:plasma membrane"/>
    <property type="evidence" value="ECO:0007669"/>
    <property type="project" value="UniProtKB-SubCell"/>
</dbReference>
<feature type="transmembrane region" description="Helical" evidence="8">
    <location>
        <begin position="109"/>
        <end position="127"/>
    </location>
</feature>
<feature type="transmembrane region" description="Helical" evidence="8">
    <location>
        <begin position="207"/>
        <end position="231"/>
    </location>
</feature>
<comment type="subcellular location">
    <subcellularLocation>
        <location evidence="1">Cell membrane</location>
        <topology evidence="1">Multi-pass membrane protein</topology>
    </subcellularLocation>
    <subcellularLocation>
        <location evidence="7">Membrane</location>
        <topology evidence="7">Multi-pass membrane protein</topology>
    </subcellularLocation>
</comment>
<evidence type="ECO:0000256" key="4">
    <source>
        <dbReference type="ARBA" id="ARBA00022692"/>
    </source>
</evidence>
<keyword evidence="3" id="KW-1003">Cell membrane</keyword>
<feature type="domain" description="NADH:quinone oxidoreductase/Mrp antiporter transmembrane" evidence="9">
    <location>
        <begin position="129"/>
        <end position="415"/>
    </location>
</feature>
<keyword evidence="6 8" id="KW-0472">Membrane</keyword>
<organism evidence="10 11">
    <name type="scientific">Nocardioides scoriae</name>
    <dbReference type="NCBI Taxonomy" id="642780"/>
    <lineage>
        <taxon>Bacteria</taxon>
        <taxon>Bacillati</taxon>
        <taxon>Actinomycetota</taxon>
        <taxon>Actinomycetes</taxon>
        <taxon>Propionibacteriales</taxon>
        <taxon>Nocardioidaceae</taxon>
        <taxon>Nocardioides</taxon>
    </lineage>
</organism>
<feature type="transmembrane region" description="Helical" evidence="8">
    <location>
        <begin position="514"/>
        <end position="538"/>
    </location>
</feature>
<dbReference type="GO" id="GO:0008137">
    <property type="term" value="F:NADH dehydrogenase (ubiquinone) activity"/>
    <property type="evidence" value="ECO:0007669"/>
    <property type="project" value="InterPro"/>
</dbReference>
<comment type="similarity">
    <text evidence="2">Belongs to the CPA3 antiporters (TC 2.A.63) subunit D family.</text>
</comment>
<feature type="transmembrane region" description="Helical" evidence="8">
    <location>
        <begin position="76"/>
        <end position="97"/>
    </location>
</feature>
<evidence type="ECO:0000256" key="6">
    <source>
        <dbReference type="ARBA" id="ARBA00023136"/>
    </source>
</evidence>
<feature type="transmembrane region" description="Helical" evidence="8">
    <location>
        <begin position="31"/>
        <end position="51"/>
    </location>
</feature>
<dbReference type="InterPro" id="IPR003918">
    <property type="entry name" value="NADH_UbQ_OxRdtase"/>
</dbReference>
<feature type="transmembrane region" description="Helical" evidence="8">
    <location>
        <begin position="238"/>
        <end position="259"/>
    </location>
</feature>
<evidence type="ECO:0000313" key="10">
    <source>
        <dbReference type="EMBL" id="SDR77953.1"/>
    </source>
</evidence>
<keyword evidence="5 8" id="KW-1133">Transmembrane helix</keyword>
<dbReference type="PRINTS" id="PR01437">
    <property type="entry name" value="NUOXDRDTASE4"/>
</dbReference>
<reference evidence="11" key="1">
    <citation type="submission" date="2016-10" db="EMBL/GenBank/DDBJ databases">
        <authorList>
            <person name="Varghese N."/>
            <person name="Submissions S."/>
        </authorList>
    </citation>
    <scope>NUCLEOTIDE SEQUENCE [LARGE SCALE GENOMIC DNA]</scope>
    <source>
        <strain evidence="11">DSM 22127</strain>
    </source>
</reference>
<dbReference type="Proteomes" id="UP000198859">
    <property type="component" value="Chromosome I"/>
</dbReference>
<evidence type="ECO:0000313" key="11">
    <source>
        <dbReference type="Proteomes" id="UP000198859"/>
    </source>
</evidence>
<evidence type="ECO:0000256" key="3">
    <source>
        <dbReference type="ARBA" id="ARBA00022475"/>
    </source>
</evidence>
<feature type="transmembrane region" description="Helical" evidence="8">
    <location>
        <begin position="6"/>
        <end position="24"/>
    </location>
</feature>
<dbReference type="NCBIfam" id="NF009308">
    <property type="entry name" value="PRK12665.1"/>
    <property type="match status" value="1"/>
</dbReference>
<feature type="transmembrane region" description="Helical" evidence="8">
    <location>
        <begin position="164"/>
        <end position="187"/>
    </location>
</feature>
<dbReference type="PANTHER" id="PTHR42703:SF1">
    <property type="entry name" value="NA(+)_H(+) ANTIPORTER SUBUNIT D1"/>
    <property type="match status" value="1"/>
</dbReference>
<dbReference type="GO" id="GO:0042773">
    <property type="term" value="P:ATP synthesis coupled electron transport"/>
    <property type="evidence" value="ECO:0007669"/>
    <property type="project" value="InterPro"/>
</dbReference>
<keyword evidence="11" id="KW-1185">Reference proteome</keyword>
<gene>
    <name evidence="10" type="ORF">SAMN04488570_0359</name>
</gene>
<feature type="transmembrane region" description="Helical" evidence="8">
    <location>
        <begin position="274"/>
        <end position="292"/>
    </location>
</feature>
<dbReference type="OrthoDB" id="9768329at2"/>
<feature type="transmembrane region" description="Helical" evidence="8">
    <location>
        <begin position="326"/>
        <end position="347"/>
    </location>
</feature>
<evidence type="ECO:0000256" key="2">
    <source>
        <dbReference type="ARBA" id="ARBA00005346"/>
    </source>
</evidence>
<name>A0A1H1LTZ1_9ACTN</name>
<dbReference type="RefSeq" id="WP_091725392.1">
    <property type="nucleotide sequence ID" value="NZ_LT629757.1"/>
</dbReference>
<dbReference type="InterPro" id="IPR001750">
    <property type="entry name" value="ND/Mrp_TM"/>
</dbReference>
<sequence length="564" mass="59318">MNSLVPLPVILPLLGTGATLMLSRYPRAQRLVSIAVLTAVVVVAALLLVAADQQGPQVVWLGGWEGLGIVLVADRLAALMLLVSSVVTLAVLLYSVGQGITGEEKEAPVSIYHPTFLTLVAGVSNAFLAGDLFNLFVSFEMLLFSSYVLLTLGGTAARVRAGTIYVVVNVTSSMLFLITIATTYAALGTLNLAQISQRVAELPDSVALVLQLLMLVTFAIKAAVFPLSLWLPDSYPTAPAPVTAVFAGLLTKVGVYAVIRVQTLLFPQSPLTDLLLWAALATMVIGILGAIAQSDIKRMLSFTLVSHIGYMIFGIGLATQAGLSGAVFYVAHHITIQTALFLVVGLIERRAGSTSLLRLGGLARLSPVLGVLFFVPAMNLAGIPPMSGFLGKVGLLQAGLADGSWTALVLVAGGTLTSLLTLYAVAKTWALAFWRSPEQAHEMARLLSGQHGPEEQEGSAVPQMVQHRQHVHVGSVAFGSDEIDDAARVADDDAPDRDLHQLLQDGALPSRLPALMVLPTAGLVAVSLALTVLAGPLVGFTDRAASDLRSRDSYLSAVGTEVDR</sequence>
<evidence type="ECO:0000256" key="5">
    <source>
        <dbReference type="ARBA" id="ARBA00022989"/>
    </source>
</evidence>